<evidence type="ECO:0000313" key="3">
    <source>
        <dbReference type="Proteomes" id="UP001148018"/>
    </source>
</evidence>
<sequence length="74" mass="7865">MKHLTCQGTRSPGTLHRTPSTVVGEGGGPAWTALSLCVEGPCRLSSLPDASRKPPVYYQPSPEDRSQQLTADGE</sequence>
<accession>A0A9Q0DSW1</accession>
<protein>
    <submittedName>
        <fullName evidence="2">Uncharacterized protein</fullName>
    </submittedName>
</protein>
<name>A0A9Q0DSW1_9TELE</name>
<evidence type="ECO:0000256" key="1">
    <source>
        <dbReference type="SAM" id="MobiDB-lite"/>
    </source>
</evidence>
<comment type="caution">
    <text evidence="2">The sequence shown here is derived from an EMBL/GenBank/DDBJ whole genome shotgun (WGS) entry which is preliminary data.</text>
</comment>
<organism evidence="2 3">
    <name type="scientific">Muraenolepis orangiensis</name>
    <name type="common">Patagonian moray cod</name>
    <dbReference type="NCBI Taxonomy" id="630683"/>
    <lineage>
        <taxon>Eukaryota</taxon>
        <taxon>Metazoa</taxon>
        <taxon>Chordata</taxon>
        <taxon>Craniata</taxon>
        <taxon>Vertebrata</taxon>
        <taxon>Euteleostomi</taxon>
        <taxon>Actinopterygii</taxon>
        <taxon>Neopterygii</taxon>
        <taxon>Teleostei</taxon>
        <taxon>Neoteleostei</taxon>
        <taxon>Acanthomorphata</taxon>
        <taxon>Zeiogadaria</taxon>
        <taxon>Gadariae</taxon>
        <taxon>Gadiformes</taxon>
        <taxon>Muraenolepidoidei</taxon>
        <taxon>Muraenolepididae</taxon>
        <taxon>Muraenolepis</taxon>
    </lineage>
</organism>
<keyword evidence="3" id="KW-1185">Reference proteome</keyword>
<gene>
    <name evidence="2" type="ORF">NHX12_006601</name>
</gene>
<dbReference type="Proteomes" id="UP001148018">
    <property type="component" value="Unassembled WGS sequence"/>
</dbReference>
<proteinExistence type="predicted"/>
<feature type="region of interest" description="Disordered" evidence="1">
    <location>
        <begin position="45"/>
        <end position="74"/>
    </location>
</feature>
<feature type="compositionally biased region" description="Polar residues" evidence="1">
    <location>
        <begin position="1"/>
        <end position="21"/>
    </location>
</feature>
<dbReference type="EMBL" id="JANIIK010000112">
    <property type="protein sequence ID" value="KAJ3594270.1"/>
    <property type="molecule type" value="Genomic_DNA"/>
</dbReference>
<feature type="region of interest" description="Disordered" evidence="1">
    <location>
        <begin position="1"/>
        <end position="26"/>
    </location>
</feature>
<dbReference type="AlphaFoldDB" id="A0A9Q0DSW1"/>
<reference evidence="2" key="1">
    <citation type="submission" date="2022-07" db="EMBL/GenBank/DDBJ databases">
        <title>Chromosome-level genome of Muraenolepis orangiensis.</title>
        <authorList>
            <person name="Kim J."/>
        </authorList>
    </citation>
    <scope>NUCLEOTIDE SEQUENCE</scope>
    <source>
        <strain evidence="2">KU_S4_2022</strain>
        <tissue evidence="2">Muscle</tissue>
    </source>
</reference>
<evidence type="ECO:0000313" key="2">
    <source>
        <dbReference type="EMBL" id="KAJ3594270.1"/>
    </source>
</evidence>